<protein>
    <recommendedName>
        <fullName evidence="3">Terpene synthase metal-binding domain-containing protein</fullName>
    </recommendedName>
</protein>
<dbReference type="Proteomes" id="UP000481087">
    <property type="component" value="Unassembled WGS sequence"/>
</dbReference>
<accession>A0A6L8V5N2</accession>
<gene>
    <name evidence="1" type="ORF">GQF01_22585</name>
</gene>
<evidence type="ECO:0000313" key="1">
    <source>
        <dbReference type="EMBL" id="MZQ84902.1"/>
    </source>
</evidence>
<dbReference type="AlphaFoldDB" id="A0A6L8V5N2"/>
<sequence>MDWLSAHKVKMDEVFAETESLIRAFPEPLNHHGLAYFAKFDLRQPSSTKNYICYLLPYWMQEITHLPTDRVKKLSLANVFVMLYYFVVDDIMDAAKGEHKDKLPLANLFQLQFQKMYRALFPPQSPFWPYYEAYVLEWAEAVTGELSGDYFHTDQRKVAWKASPVKNASTGALLLAGKAELIPVVTSAVEQVLVTLQMLDDWADWEDDLDEGSYNCLLAFLLGGEMRIESDSLTSEWIKHQIYVRDGLEGYSEIAATHHEELVALELSMKGLSEFHLHLVDSLRATAKEIKEKRKQLLSGGLSYFLSNSSNF</sequence>
<comment type="caution">
    <text evidence="1">The sequence shown here is derived from an EMBL/GenBank/DDBJ whole genome shotgun (WGS) entry which is preliminary data.</text>
</comment>
<proteinExistence type="predicted"/>
<evidence type="ECO:0000313" key="2">
    <source>
        <dbReference type="Proteomes" id="UP000481087"/>
    </source>
</evidence>
<keyword evidence="2" id="KW-1185">Reference proteome</keyword>
<reference evidence="1 2" key="1">
    <citation type="submission" date="2019-12" db="EMBL/GenBank/DDBJ databases">
        <title>Paenibacillus sp. nov. sp. isolated from soil.</title>
        <authorList>
            <person name="Kim J."/>
            <person name="Jeong S.E."/>
            <person name="Jung H.S."/>
            <person name="Jeon C.O."/>
        </authorList>
    </citation>
    <scope>NUCLEOTIDE SEQUENCE [LARGE SCALE GENOMIC DNA]</scope>
    <source>
        <strain evidence="1 2">5J-6</strain>
    </source>
</reference>
<organism evidence="1 2">
    <name type="scientific">Paenibacillus silvestris</name>
    <dbReference type="NCBI Taxonomy" id="2606219"/>
    <lineage>
        <taxon>Bacteria</taxon>
        <taxon>Bacillati</taxon>
        <taxon>Bacillota</taxon>
        <taxon>Bacilli</taxon>
        <taxon>Bacillales</taxon>
        <taxon>Paenibacillaceae</taxon>
        <taxon>Paenibacillus</taxon>
    </lineage>
</organism>
<dbReference type="RefSeq" id="WP_161408946.1">
    <property type="nucleotide sequence ID" value="NZ_WTUZ01000022.1"/>
</dbReference>
<evidence type="ECO:0008006" key="3">
    <source>
        <dbReference type="Google" id="ProtNLM"/>
    </source>
</evidence>
<name>A0A6L8V5N2_9BACL</name>
<dbReference type="EMBL" id="WTUZ01000022">
    <property type="protein sequence ID" value="MZQ84902.1"/>
    <property type="molecule type" value="Genomic_DNA"/>
</dbReference>